<evidence type="ECO:0000313" key="2">
    <source>
        <dbReference type="EMBL" id="GAA4318470.1"/>
    </source>
</evidence>
<comment type="caution">
    <text evidence="2">The sequence shown here is derived from an EMBL/GenBank/DDBJ whole genome shotgun (WGS) entry which is preliminary data.</text>
</comment>
<name>A0ABP8G7C8_9BACT</name>
<dbReference type="EMBL" id="BAABGY010000001">
    <property type="protein sequence ID" value="GAA4318470.1"/>
    <property type="molecule type" value="Genomic_DNA"/>
</dbReference>
<keyword evidence="1" id="KW-0732">Signal</keyword>
<gene>
    <name evidence="2" type="ORF">GCM10023184_02670</name>
</gene>
<dbReference type="RefSeq" id="WP_345252779.1">
    <property type="nucleotide sequence ID" value="NZ_BAABGY010000001.1"/>
</dbReference>
<evidence type="ECO:0008006" key="4">
    <source>
        <dbReference type="Google" id="ProtNLM"/>
    </source>
</evidence>
<protein>
    <recommendedName>
        <fullName evidence="4">F5/8 type C domain-containing protein</fullName>
    </recommendedName>
</protein>
<evidence type="ECO:0000256" key="1">
    <source>
        <dbReference type="SAM" id="SignalP"/>
    </source>
</evidence>
<keyword evidence="3" id="KW-1185">Reference proteome</keyword>
<dbReference type="Proteomes" id="UP001501725">
    <property type="component" value="Unassembled WGS sequence"/>
</dbReference>
<feature type="signal peptide" evidence="1">
    <location>
        <begin position="1"/>
        <end position="20"/>
    </location>
</feature>
<sequence>MKTILFALFILAGLSLTAHARTVTAVNSGSWESSSTWSPAAPGNGDLVLIPRDKTVEITSNIQQKFWQMDIRVAGTLNFVGGGAKLWLNDQSVIYVYSYGKIYSNQNSQVIILGSTTVMNGTNSGVTITGPSVATANNSSASSLTSSSSAAGFQPYSPSALPVQFIAFTAVRRAGDVLVQWSTAQEVDALSFEVEMSTDGRSWNTLSTVAAAGNSSSTRAYSFTARNLPAGTLQFRIKQIDINGKYTYTAIRTVKSGSDAHIGLMAAPGKLVARFGQEVKGVTIRVMNANGQVLQEQQLASAFGQVLLPTQAKGYCIVAILHNNEIAASQALVF</sequence>
<evidence type="ECO:0000313" key="3">
    <source>
        <dbReference type="Proteomes" id="UP001501725"/>
    </source>
</evidence>
<feature type="chain" id="PRO_5045314451" description="F5/8 type C domain-containing protein" evidence="1">
    <location>
        <begin position="21"/>
        <end position="334"/>
    </location>
</feature>
<proteinExistence type="predicted"/>
<accession>A0ABP8G7C8</accession>
<organism evidence="2 3">
    <name type="scientific">Flaviaesturariibacter amylovorans</name>
    <dbReference type="NCBI Taxonomy" id="1084520"/>
    <lineage>
        <taxon>Bacteria</taxon>
        <taxon>Pseudomonadati</taxon>
        <taxon>Bacteroidota</taxon>
        <taxon>Chitinophagia</taxon>
        <taxon>Chitinophagales</taxon>
        <taxon>Chitinophagaceae</taxon>
        <taxon>Flaviaestuariibacter</taxon>
    </lineage>
</organism>
<reference evidence="3" key="1">
    <citation type="journal article" date="2019" name="Int. J. Syst. Evol. Microbiol.">
        <title>The Global Catalogue of Microorganisms (GCM) 10K type strain sequencing project: providing services to taxonomists for standard genome sequencing and annotation.</title>
        <authorList>
            <consortium name="The Broad Institute Genomics Platform"/>
            <consortium name="The Broad Institute Genome Sequencing Center for Infectious Disease"/>
            <person name="Wu L."/>
            <person name="Ma J."/>
        </authorList>
    </citation>
    <scope>NUCLEOTIDE SEQUENCE [LARGE SCALE GENOMIC DNA]</scope>
    <source>
        <strain evidence="3">JCM 17919</strain>
    </source>
</reference>